<dbReference type="InterPro" id="IPR005523">
    <property type="entry name" value="DUF317_SPDY"/>
</dbReference>
<evidence type="ECO:0000259" key="2">
    <source>
        <dbReference type="Pfam" id="PF03771"/>
    </source>
</evidence>
<evidence type="ECO:0000256" key="1">
    <source>
        <dbReference type="SAM" id="MobiDB-lite"/>
    </source>
</evidence>
<dbReference type="Proteomes" id="UP001603418">
    <property type="component" value="Unassembled WGS sequence"/>
</dbReference>
<feature type="region of interest" description="Disordered" evidence="1">
    <location>
        <begin position="244"/>
        <end position="265"/>
    </location>
</feature>
<name>A0ABW6Z5R3_9ACTN</name>
<feature type="domain" description="DUF317" evidence="2">
    <location>
        <begin position="158"/>
        <end position="220"/>
    </location>
</feature>
<comment type="caution">
    <text evidence="3">The sequence shown here is derived from an EMBL/GenBank/DDBJ whole genome shotgun (WGS) entry which is preliminary data.</text>
</comment>
<evidence type="ECO:0000313" key="4">
    <source>
        <dbReference type="Proteomes" id="UP001603418"/>
    </source>
</evidence>
<dbReference type="Pfam" id="PF03771">
    <property type="entry name" value="SPDY"/>
    <property type="match status" value="2"/>
</dbReference>
<sequence>MPNLFETLGPDATVCVLPRYLAGSGPPDLRTAWPFPFDEDWTLHQPEEGTAVASSPCLRLRAGYVTAPGSPGRAQWITAAHKDPFGPATWQITFDSSTPVELVHDAHAALLDLYREGRDSFSNALFRYSLTQYGAYAPLLARGWSHVVDTGGTQFFTAPDDACGLEHSYAPSSPPESPDPVWKAWGGHWENPHWTAQFTRLTPTDVVTAFTTSLLSAEPVERTMKDIPHRSRYAVKIAAATTPAPNRLPAPVATPLPRPATNRTR</sequence>
<dbReference type="RefSeq" id="WP_030792920.1">
    <property type="nucleotide sequence ID" value="NZ_JBFACJ010000042.1"/>
</dbReference>
<keyword evidence="4" id="KW-1185">Reference proteome</keyword>
<accession>A0ABW6Z5R3</accession>
<organism evidence="3 4">
    <name type="scientific">Streptomyces eurythermus</name>
    <dbReference type="NCBI Taxonomy" id="42237"/>
    <lineage>
        <taxon>Bacteria</taxon>
        <taxon>Bacillati</taxon>
        <taxon>Actinomycetota</taxon>
        <taxon>Actinomycetes</taxon>
        <taxon>Kitasatosporales</taxon>
        <taxon>Streptomycetaceae</taxon>
        <taxon>Streptomyces</taxon>
    </lineage>
</organism>
<protein>
    <submittedName>
        <fullName evidence="3">DUF317 domain-containing protein</fullName>
    </submittedName>
</protein>
<evidence type="ECO:0000313" key="3">
    <source>
        <dbReference type="EMBL" id="MFF9886491.1"/>
    </source>
</evidence>
<feature type="compositionally biased region" description="Pro residues" evidence="1">
    <location>
        <begin position="246"/>
        <end position="258"/>
    </location>
</feature>
<dbReference type="EMBL" id="JBICBM010000020">
    <property type="protein sequence ID" value="MFF9886491.1"/>
    <property type="molecule type" value="Genomic_DNA"/>
</dbReference>
<proteinExistence type="predicted"/>
<gene>
    <name evidence="3" type="ORF">ACF1HC_33610</name>
</gene>
<reference evidence="3 4" key="1">
    <citation type="submission" date="2024-10" db="EMBL/GenBank/DDBJ databases">
        <title>The Natural Products Discovery Center: Release of the First 8490 Sequenced Strains for Exploring Actinobacteria Biosynthetic Diversity.</title>
        <authorList>
            <person name="Kalkreuter E."/>
            <person name="Kautsar S.A."/>
            <person name="Yang D."/>
            <person name="Bader C.D."/>
            <person name="Teijaro C.N."/>
            <person name="Fluegel L."/>
            <person name="Davis C.M."/>
            <person name="Simpson J.R."/>
            <person name="Lauterbach L."/>
            <person name="Steele A.D."/>
            <person name="Gui C."/>
            <person name="Meng S."/>
            <person name="Li G."/>
            <person name="Viehrig K."/>
            <person name="Ye F."/>
            <person name="Su P."/>
            <person name="Kiefer A.F."/>
            <person name="Nichols A."/>
            <person name="Cepeda A.J."/>
            <person name="Yan W."/>
            <person name="Fan B."/>
            <person name="Jiang Y."/>
            <person name="Adhikari A."/>
            <person name="Zheng C.-J."/>
            <person name="Schuster L."/>
            <person name="Cowan T.M."/>
            <person name="Smanski M.J."/>
            <person name="Chevrette M.G."/>
            <person name="De Carvalho L.P.S."/>
            <person name="Shen B."/>
        </authorList>
    </citation>
    <scope>NUCLEOTIDE SEQUENCE [LARGE SCALE GENOMIC DNA]</scope>
    <source>
        <strain evidence="3 4">NPDC013366</strain>
    </source>
</reference>
<feature type="domain" description="DUF317" evidence="2">
    <location>
        <begin position="55"/>
        <end position="113"/>
    </location>
</feature>